<feature type="compositionally biased region" description="Basic and acidic residues" evidence="1">
    <location>
        <begin position="218"/>
        <end position="228"/>
    </location>
</feature>
<sequence>MKTKISLGLLIISTSVIVSCKKELIPQESSTAVRATETPNTAKTASATPLKQSNTQTSSNNSAQSNTSGINPAHGQPGHRCDVAVGAPLNSKPTPQTTQVNPTGQPIQIQNQAVTTTQPVKTLKGMNPPHGQPGHRCDIAVGAPINSKPNTTTSKDNGLGMTVTPANVSKDGAITPQNNSTPSLLSTGSTTTAAPGMNPAHGQPGHRCDIAVGSPLSQEKKTEEKKSE</sequence>
<feature type="region of interest" description="Disordered" evidence="1">
    <location>
        <begin position="27"/>
        <end position="228"/>
    </location>
</feature>
<evidence type="ECO:0000313" key="2">
    <source>
        <dbReference type="EMBL" id="GAA4759560.1"/>
    </source>
</evidence>
<name>A0ABP8ZLB0_9FLAO</name>
<accession>A0ABP8ZLB0</accession>
<keyword evidence="3" id="KW-1185">Reference proteome</keyword>
<gene>
    <name evidence="2" type="ORF">GCM10023230_05060</name>
</gene>
<comment type="caution">
    <text evidence="2">The sequence shown here is derived from an EMBL/GenBank/DDBJ whole genome shotgun (WGS) entry which is preliminary data.</text>
</comment>
<organism evidence="2 3">
    <name type="scientific">Flavobacterium hankyongi</name>
    <dbReference type="NCBI Taxonomy" id="1176532"/>
    <lineage>
        <taxon>Bacteria</taxon>
        <taxon>Pseudomonadati</taxon>
        <taxon>Bacteroidota</taxon>
        <taxon>Flavobacteriia</taxon>
        <taxon>Flavobacteriales</taxon>
        <taxon>Flavobacteriaceae</taxon>
        <taxon>Flavobacterium</taxon>
    </lineage>
</organism>
<protein>
    <submittedName>
        <fullName evidence="2">Uncharacterized protein</fullName>
    </submittedName>
</protein>
<feature type="compositionally biased region" description="Polar residues" evidence="1">
    <location>
        <begin position="91"/>
        <end position="120"/>
    </location>
</feature>
<dbReference type="Proteomes" id="UP001500141">
    <property type="component" value="Unassembled WGS sequence"/>
</dbReference>
<evidence type="ECO:0000256" key="1">
    <source>
        <dbReference type="SAM" id="MobiDB-lite"/>
    </source>
</evidence>
<dbReference type="EMBL" id="BAABIP010000007">
    <property type="protein sequence ID" value="GAA4759560.1"/>
    <property type="molecule type" value="Genomic_DNA"/>
</dbReference>
<feature type="compositionally biased region" description="Polar residues" evidence="1">
    <location>
        <begin position="147"/>
        <end position="156"/>
    </location>
</feature>
<evidence type="ECO:0000313" key="3">
    <source>
        <dbReference type="Proteomes" id="UP001500141"/>
    </source>
</evidence>
<reference evidence="3" key="1">
    <citation type="journal article" date="2019" name="Int. J. Syst. Evol. Microbiol.">
        <title>The Global Catalogue of Microorganisms (GCM) 10K type strain sequencing project: providing services to taxonomists for standard genome sequencing and annotation.</title>
        <authorList>
            <consortium name="The Broad Institute Genomics Platform"/>
            <consortium name="The Broad Institute Genome Sequencing Center for Infectious Disease"/>
            <person name="Wu L."/>
            <person name="Ma J."/>
        </authorList>
    </citation>
    <scope>NUCLEOTIDE SEQUENCE [LARGE SCALE GENOMIC DNA]</scope>
    <source>
        <strain evidence="3">JCM 18198</strain>
    </source>
</reference>
<feature type="compositionally biased region" description="Polar residues" evidence="1">
    <location>
        <begin position="27"/>
        <end position="51"/>
    </location>
</feature>
<dbReference type="PROSITE" id="PS51257">
    <property type="entry name" value="PROKAR_LIPOPROTEIN"/>
    <property type="match status" value="1"/>
</dbReference>
<feature type="compositionally biased region" description="Low complexity" evidence="1">
    <location>
        <begin position="180"/>
        <end position="196"/>
    </location>
</feature>
<feature type="compositionally biased region" description="Low complexity" evidence="1">
    <location>
        <begin position="52"/>
        <end position="68"/>
    </location>
</feature>
<proteinExistence type="predicted"/>
<dbReference type="RefSeq" id="WP_264544306.1">
    <property type="nucleotide sequence ID" value="NZ_BAABIP010000007.1"/>
</dbReference>